<accession>A0A143PVN0</accession>
<feature type="binding site" evidence="5 8">
    <location>
        <position position="181"/>
    </location>
    <ligand>
        <name>NAD(+)</name>
        <dbReference type="ChEBI" id="CHEBI:57540"/>
    </ligand>
</feature>
<feature type="binding site" evidence="5 9">
    <location>
        <position position="248"/>
    </location>
    <ligand>
        <name>substrate</name>
    </ligand>
</feature>
<dbReference type="FunFam" id="3.40.50.1980:FF:000001">
    <property type="entry name" value="Histidinol dehydrogenase"/>
    <property type="match status" value="1"/>
</dbReference>
<dbReference type="InterPro" id="IPR022695">
    <property type="entry name" value="Histidinol_DH_monofunct"/>
</dbReference>
<dbReference type="KEGG" id="abac:LuPra_06089"/>
<dbReference type="HAMAP" id="MF_01024">
    <property type="entry name" value="HisD"/>
    <property type="match status" value="1"/>
</dbReference>
<feature type="binding site" evidence="5 9">
    <location>
        <position position="407"/>
    </location>
    <ligand>
        <name>substrate</name>
    </ligand>
</feature>
<dbReference type="SUPFAM" id="SSF53720">
    <property type="entry name" value="ALDH-like"/>
    <property type="match status" value="1"/>
</dbReference>
<keyword evidence="5" id="KW-0368">Histidine biosynthesis</keyword>
<organism evidence="12 13">
    <name type="scientific">Luteitalea pratensis</name>
    <dbReference type="NCBI Taxonomy" id="1855912"/>
    <lineage>
        <taxon>Bacteria</taxon>
        <taxon>Pseudomonadati</taxon>
        <taxon>Acidobacteriota</taxon>
        <taxon>Vicinamibacteria</taxon>
        <taxon>Vicinamibacterales</taxon>
        <taxon>Vicinamibacteraceae</taxon>
        <taxon>Luteitalea</taxon>
    </lineage>
</organism>
<evidence type="ECO:0000313" key="13">
    <source>
        <dbReference type="Proteomes" id="UP000076079"/>
    </source>
</evidence>
<dbReference type="PIRSF" id="PIRSF000099">
    <property type="entry name" value="Histidinol_dh"/>
    <property type="match status" value="1"/>
</dbReference>
<dbReference type="GO" id="GO:0005829">
    <property type="term" value="C:cytosol"/>
    <property type="evidence" value="ECO:0007669"/>
    <property type="project" value="TreeGrafter"/>
</dbReference>
<comment type="pathway">
    <text evidence="5">Amino-acid biosynthesis; L-histidine biosynthesis; L-histidine from 5-phospho-alpha-D-ribose 1-diphosphate: step 9/9.</text>
</comment>
<dbReference type="PRINTS" id="PR00083">
    <property type="entry name" value="HOLDHDRGNASE"/>
</dbReference>
<dbReference type="PANTHER" id="PTHR21256:SF2">
    <property type="entry name" value="HISTIDINE BIOSYNTHESIS TRIFUNCTIONAL PROTEIN"/>
    <property type="match status" value="1"/>
</dbReference>
<feature type="binding site" evidence="5 9">
    <location>
        <position position="251"/>
    </location>
    <ligand>
        <name>substrate</name>
    </ligand>
</feature>
<keyword evidence="4 5" id="KW-0560">Oxidoreductase</keyword>
<comment type="function">
    <text evidence="5">Catalyzes the sequential NAD-dependent oxidations of L-histidinol to L-histidinaldehyde and then to L-histidine.</text>
</comment>
<feature type="binding site" evidence="5 9">
    <location>
        <position position="402"/>
    </location>
    <ligand>
        <name>substrate</name>
    </ligand>
</feature>
<name>A0A143PVN0_LUTPR</name>
<dbReference type="Gene3D" id="3.40.50.1980">
    <property type="entry name" value="Nitrogenase molybdenum iron protein domain"/>
    <property type="match status" value="2"/>
</dbReference>
<evidence type="ECO:0000256" key="11">
    <source>
        <dbReference type="RuleBase" id="RU004175"/>
    </source>
</evidence>
<dbReference type="Pfam" id="PF00815">
    <property type="entry name" value="Histidinol_dh"/>
    <property type="match status" value="1"/>
</dbReference>
<feature type="binding site" evidence="5 10">
    <location>
        <position position="348"/>
    </location>
    <ligand>
        <name>Zn(2+)</name>
        <dbReference type="ChEBI" id="CHEBI:29105"/>
    </ligand>
</feature>
<feature type="binding site" evidence="5 8">
    <location>
        <position position="124"/>
    </location>
    <ligand>
        <name>NAD(+)</name>
        <dbReference type="ChEBI" id="CHEBI:57540"/>
    </ligand>
</feature>
<feature type="binding site" evidence="5 9">
    <location>
        <position position="348"/>
    </location>
    <ligand>
        <name>substrate</name>
    </ligand>
</feature>
<feature type="binding site" evidence="5 9">
    <location>
        <position position="227"/>
    </location>
    <ligand>
        <name>substrate</name>
    </ligand>
</feature>
<dbReference type="AlphaFoldDB" id="A0A143PVN0"/>
<dbReference type="InterPro" id="IPR016161">
    <property type="entry name" value="Ald_DH/histidinol_DH"/>
</dbReference>
<keyword evidence="5 8" id="KW-0520">NAD</keyword>
<evidence type="ECO:0000256" key="1">
    <source>
        <dbReference type="ARBA" id="ARBA00010178"/>
    </source>
</evidence>
<dbReference type="OrthoDB" id="9805269at2"/>
<feature type="active site" description="Proton acceptor" evidence="5 7">
    <location>
        <position position="318"/>
    </location>
</feature>
<dbReference type="PATRIC" id="fig|1813736.3.peg.6396"/>
<dbReference type="STRING" id="1855912.LuPra_06089"/>
<sequence>MLPILESTDTRALRRLLDRTPDDHARIEPAVRDILGAVRTRGDKALVEFARKFDRLEGPIELSPAEIHAGAGDCPREVRAAIRKAARHIRMVARAQVPATWTKQVAPGVKVSQRVVPLERVGCYVPGGRYPLPSSLLMAAVTARAAGVPEVIVTCPRPDASVLAAAVEAGVDRIFQLGGAQAIAALAYGTATVPRVDKIVGPGNAYVALAKALVARDCAIDFFAGPSEIVVVASSGDPAWIAADLLAQAEHDVDARALFLTPSRRLAQQVARAIEAQLAGPDAQGTPARDSLARNGAIVVTRTIAEAAALANRIAPEHLVVDTPELGASIPVAGSIFVGAWTAQAAGDYAIGSNHVLPTSGAARFRGGLHAWDFVRVSTVQQLTKRGVALVGPTAATLADAEGLKLHAASIRARLGIAPKVGPVKARARRPSARSSR</sequence>
<evidence type="ECO:0000256" key="2">
    <source>
        <dbReference type="ARBA" id="ARBA00022723"/>
    </source>
</evidence>
<evidence type="ECO:0000256" key="6">
    <source>
        <dbReference type="PIRNR" id="PIRNR000099"/>
    </source>
</evidence>
<dbReference type="InterPro" id="IPR001692">
    <property type="entry name" value="Histidinol_DH_CS"/>
</dbReference>
<keyword evidence="3 5" id="KW-0862">Zinc</keyword>
<dbReference type="NCBIfam" id="TIGR00069">
    <property type="entry name" value="hisD"/>
    <property type="match status" value="1"/>
</dbReference>
<dbReference type="PANTHER" id="PTHR21256">
    <property type="entry name" value="HISTIDINOL DEHYDROGENASE HDH"/>
    <property type="match status" value="1"/>
</dbReference>
<proteinExistence type="inferred from homology"/>
<evidence type="ECO:0000256" key="7">
    <source>
        <dbReference type="PIRSR" id="PIRSR000099-1"/>
    </source>
</evidence>
<dbReference type="UniPathway" id="UPA00031">
    <property type="reaction ID" value="UER00014"/>
</dbReference>
<evidence type="ECO:0000256" key="3">
    <source>
        <dbReference type="ARBA" id="ARBA00022833"/>
    </source>
</evidence>
<feature type="binding site" evidence="5 10">
    <location>
        <position position="407"/>
    </location>
    <ligand>
        <name>Zn(2+)</name>
        <dbReference type="ChEBI" id="CHEBI:29105"/>
    </ligand>
</feature>
<reference evidence="12 13" key="1">
    <citation type="journal article" date="2016" name="Genome Announc.">
        <title>First Complete Genome Sequence of a Subdivision 6 Acidobacterium Strain.</title>
        <authorList>
            <person name="Huang S."/>
            <person name="Vieira S."/>
            <person name="Bunk B."/>
            <person name="Riedel T."/>
            <person name="Sproer C."/>
            <person name="Overmann J."/>
        </authorList>
    </citation>
    <scope>NUCLEOTIDE SEQUENCE [LARGE SCALE GENOMIC DNA]</scope>
    <source>
        <strain evidence="13">DSM 100886 HEG_-6_39</strain>
    </source>
</reference>
<dbReference type="Gene3D" id="1.20.5.1300">
    <property type="match status" value="1"/>
</dbReference>
<comment type="similarity">
    <text evidence="1 5 6 11">Belongs to the histidinol dehydrogenase family.</text>
</comment>
<evidence type="ECO:0000256" key="4">
    <source>
        <dbReference type="ARBA" id="ARBA00023002"/>
    </source>
</evidence>
<evidence type="ECO:0000256" key="5">
    <source>
        <dbReference type="HAMAP-Rule" id="MF_01024"/>
    </source>
</evidence>
<dbReference type="GO" id="GO:0051287">
    <property type="term" value="F:NAD binding"/>
    <property type="evidence" value="ECO:0007669"/>
    <property type="project" value="InterPro"/>
</dbReference>
<feature type="binding site" evidence="5 8">
    <location>
        <position position="204"/>
    </location>
    <ligand>
        <name>NAD(+)</name>
        <dbReference type="ChEBI" id="CHEBI:57540"/>
    </ligand>
</feature>
<feature type="binding site" evidence="5 9">
    <location>
        <position position="318"/>
    </location>
    <ligand>
        <name>substrate</name>
    </ligand>
</feature>
<dbReference type="CDD" id="cd06572">
    <property type="entry name" value="Histidinol_dh"/>
    <property type="match status" value="1"/>
</dbReference>
<dbReference type="RefSeq" id="WP_110174229.1">
    <property type="nucleotide sequence ID" value="NZ_CP015136.1"/>
</dbReference>
<feature type="binding site" evidence="5 10">
    <location>
        <position position="248"/>
    </location>
    <ligand>
        <name>Zn(2+)</name>
        <dbReference type="ChEBI" id="CHEBI:29105"/>
    </ligand>
</feature>
<keyword evidence="2 5" id="KW-0479">Metal-binding</keyword>
<gene>
    <name evidence="5 12" type="primary">hisD</name>
    <name evidence="12" type="ORF">LuPra_06089</name>
</gene>
<dbReference type="GO" id="GO:0004399">
    <property type="term" value="F:histidinol dehydrogenase activity"/>
    <property type="evidence" value="ECO:0007669"/>
    <property type="project" value="UniProtKB-UniRule"/>
</dbReference>
<dbReference type="InterPro" id="IPR012131">
    <property type="entry name" value="Hstdl_DH"/>
</dbReference>
<dbReference type="EC" id="1.1.1.23" evidence="5"/>
<dbReference type="GO" id="GO:0008270">
    <property type="term" value="F:zinc ion binding"/>
    <property type="evidence" value="ECO:0007669"/>
    <property type="project" value="UniProtKB-UniRule"/>
</dbReference>
<reference evidence="13" key="2">
    <citation type="submission" date="2016-04" db="EMBL/GenBank/DDBJ databases">
        <title>First Complete Genome Sequence of a Subdivision 6 Acidobacterium.</title>
        <authorList>
            <person name="Huang S."/>
            <person name="Vieira S."/>
            <person name="Bunk B."/>
            <person name="Riedel T."/>
            <person name="Sproeer C."/>
            <person name="Overmann J."/>
        </authorList>
    </citation>
    <scope>NUCLEOTIDE SEQUENCE [LARGE SCALE GENOMIC DNA]</scope>
    <source>
        <strain evidence="13">DSM 100886 HEG_-6_39</strain>
    </source>
</reference>
<dbReference type="Proteomes" id="UP000076079">
    <property type="component" value="Chromosome"/>
</dbReference>
<feature type="active site" description="Proton acceptor" evidence="5 7">
    <location>
        <position position="317"/>
    </location>
</feature>
<dbReference type="EMBL" id="CP015136">
    <property type="protein sequence ID" value="AMY12807.1"/>
    <property type="molecule type" value="Genomic_DNA"/>
</dbReference>
<protein>
    <recommendedName>
        <fullName evidence="5">Histidinol dehydrogenase</fullName>
        <shortName evidence="5">HDH</shortName>
        <ecNumber evidence="5">1.1.1.23</ecNumber>
    </recommendedName>
</protein>
<comment type="cofactor">
    <cofactor evidence="5 10">
        <name>Zn(2+)</name>
        <dbReference type="ChEBI" id="CHEBI:29105"/>
    </cofactor>
    <text evidence="5 10">Binds 1 zinc ion per subunit.</text>
</comment>
<evidence type="ECO:0000256" key="8">
    <source>
        <dbReference type="PIRSR" id="PIRSR000099-2"/>
    </source>
</evidence>
<evidence type="ECO:0000256" key="10">
    <source>
        <dbReference type="PIRSR" id="PIRSR000099-4"/>
    </source>
</evidence>
<evidence type="ECO:0000313" key="12">
    <source>
        <dbReference type="EMBL" id="AMY12807.1"/>
    </source>
</evidence>
<keyword evidence="5" id="KW-0028">Amino-acid biosynthesis</keyword>
<comment type="catalytic activity">
    <reaction evidence="5">
        <text>L-histidinol + 2 NAD(+) + H2O = L-histidine + 2 NADH + 3 H(+)</text>
        <dbReference type="Rhea" id="RHEA:20641"/>
        <dbReference type="ChEBI" id="CHEBI:15377"/>
        <dbReference type="ChEBI" id="CHEBI:15378"/>
        <dbReference type="ChEBI" id="CHEBI:57540"/>
        <dbReference type="ChEBI" id="CHEBI:57595"/>
        <dbReference type="ChEBI" id="CHEBI:57699"/>
        <dbReference type="ChEBI" id="CHEBI:57945"/>
        <dbReference type="EC" id="1.1.1.23"/>
    </reaction>
</comment>
<feature type="binding site" evidence="5 10">
    <location>
        <position position="251"/>
    </location>
    <ligand>
        <name>Zn(2+)</name>
        <dbReference type="ChEBI" id="CHEBI:29105"/>
    </ligand>
</feature>
<dbReference type="PROSITE" id="PS00611">
    <property type="entry name" value="HISOL_DEHYDROGENASE"/>
    <property type="match status" value="1"/>
</dbReference>
<dbReference type="GO" id="GO:0000105">
    <property type="term" value="P:L-histidine biosynthetic process"/>
    <property type="evidence" value="ECO:0007669"/>
    <property type="project" value="UniProtKB-UniRule"/>
</dbReference>
<keyword evidence="13" id="KW-1185">Reference proteome</keyword>
<evidence type="ECO:0000256" key="9">
    <source>
        <dbReference type="PIRSR" id="PIRSR000099-3"/>
    </source>
</evidence>